<organism evidence="1">
    <name type="scientific">marine metagenome</name>
    <dbReference type="NCBI Taxonomy" id="408172"/>
    <lineage>
        <taxon>unclassified sequences</taxon>
        <taxon>metagenomes</taxon>
        <taxon>ecological metagenomes</taxon>
    </lineage>
</organism>
<reference evidence="1" key="1">
    <citation type="submission" date="2018-05" db="EMBL/GenBank/DDBJ databases">
        <authorList>
            <person name="Lanie J.A."/>
            <person name="Ng W.-L."/>
            <person name="Kazmierczak K.M."/>
            <person name="Andrzejewski T.M."/>
            <person name="Davidsen T.M."/>
            <person name="Wayne K.J."/>
            <person name="Tettelin H."/>
            <person name="Glass J.I."/>
            <person name="Rusch D."/>
            <person name="Podicherti R."/>
            <person name="Tsui H.-C.T."/>
            <person name="Winkler M.E."/>
        </authorList>
    </citation>
    <scope>NUCLEOTIDE SEQUENCE</scope>
</reference>
<proteinExistence type="predicted"/>
<dbReference type="AlphaFoldDB" id="A0A381QI19"/>
<protein>
    <submittedName>
        <fullName evidence="1">Uncharacterized protein</fullName>
    </submittedName>
</protein>
<evidence type="ECO:0000313" key="1">
    <source>
        <dbReference type="EMBL" id="SUZ77293.1"/>
    </source>
</evidence>
<dbReference type="EMBL" id="UINC01001311">
    <property type="protein sequence ID" value="SUZ77293.1"/>
    <property type="molecule type" value="Genomic_DNA"/>
</dbReference>
<gene>
    <name evidence="1" type="ORF">METZ01_LOCUS30147</name>
</gene>
<name>A0A381QI19_9ZZZZ</name>
<sequence>MDLIIGPKLYTSHSMNIRLNTRIDRCIMPTKFENVTLENKF</sequence>
<accession>A0A381QI19</accession>